<evidence type="ECO:0000313" key="2">
    <source>
        <dbReference type="Proteomes" id="UP000790377"/>
    </source>
</evidence>
<dbReference type="Proteomes" id="UP000790377">
    <property type="component" value="Unassembled WGS sequence"/>
</dbReference>
<gene>
    <name evidence="1" type="ORF">BJ138DRAFT_1097709</name>
</gene>
<organism evidence="1 2">
    <name type="scientific">Hygrophoropsis aurantiaca</name>
    <dbReference type="NCBI Taxonomy" id="72124"/>
    <lineage>
        <taxon>Eukaryota</taxon>
        <taxon>Fungi</taxon>
        <taxon>Dikarya</taxon>
        <taxon>Basidiomycota</taxon>
        <taxon>Agaricomycotina</taxon>
        <taxon>Agaricomycetes</taxon>
        <taxon>Agaricomycetidae</taxon>
        <taxon>Boletales</taxon>
        <taxon>Coniophorineae</taxon>
        <taxon>Hygrophoropsidaceae</taxon>
        <taxon>Hygrophoropsis</taxon>
    </lineage>
</organism>
<keyword evidence="2" id="KW-1185">Reference proteome</keyword>
<sequence>MKSFASLALFVAGVLAQSFTINTPANVVECQPTLLQWSGGTAPYYLSILPGSAPTAAALEDLGQQNGTSVTWVANLPAGESIGLTLRDSTGATAQSAPFTINPGSTTCTNTTSLVPGPTGGSTPSGGSSTAAGSSPSGATSAGTSPSASPSKGAASSTVARVGAAGVVGAAVAAMLF</sequence>
<name>A0ACB8AQH0_9AGAM</name>
<protein>
    <submittedName>
        <fullName evidence="1">Uncharacterized protein</fullName>
    </submittedName>
</protein>
<evidence type="ECO:0000313" key="1">
    <source>
        <dbReference type="EMBL" id="KAH7915611.1"/>
    </source>
</evidence>
<reference evidence="1" key="1">
    <citation type="journal article" date="2021" name="New Phytol.">
        <title>Evolutionary innovations through gain and loss of genes in the ectomycorrhizal Boletales.</title>
        <authorList>
            <person name="Wu G."/>
            <person name="Miyauchi S."/>
            <person name="Morin E."/>
            <person name="Kuo A."/>
            <person name="Drula E."/>
            <person name="Varga T."/>
            <person name="Kohler A."/>
            <person name="Feng B."/>
            <person name="Cao Y."/>
            <person name="Lipzen A."/>
            <person name="Daum C."/>
            <person name="Hundley H."/>
            <person name="Pangilinan J."/>
            <person name="Johnson J."/>
            <person name="Barry K."/>
            <person name="LaButti K."/>
            <person name="Ng V."/>
            <person name="Ahrendt S."/>
            <person name="Min B."/>
            <person name="Choi I.G."/>
            <person name="Park H."/>
            <person name="Plett J.M."/>
            <person name="Magnuson J."/>
            <person name="Spatafora J.W."/>
            <person name="Nagy L.G."/>
            <person name="Henrissat B."/>
            <person name="Grigoriev I.V."/>
            <person name="Yang Z.L."/>
            <person name="Xu J."/>
            <person name="Martin F.M."/>
        </authorList>
    </citation>
    <scope>NUCLEOTIDE SEQUENCE</scope>
    <source>
        <strain evidence="1">ATCC 28755</strain>
    </source>
</reference>
<dbReference type="EMBL" id="MU267598">
    <property type="protein sequence ID" value="KAH7915611.1"/>
    <property type="molecule type" value="Genomic_DNA"/>
</dbReference>
<comment type="caution">
    <text evidence="1">The sequence shown here is derived from an EMBL/GenBank/DDBJ whole genome shotgun (WGS) entry which is preliminary data.</text>
</comment>
<proteinExistence type="predicted"/>
<accession>A0ACB8AQH0</accession>